<gene>
    <name evidence="5" type="ORF">CP557_08875</name>
</gene>
<evidence type="ECO:0000313" key="5">
    <source>
        <dbReference type="EMBL" id="PCR90609.1"/>
    </source>
</evidence>
<dbReference type="PANTHER" id="PTHR34236">
    <property type="entry name" value="DIMETHYL SULFOXIDE REDUCTASE TRANSCRIPTIONAL ACTIVATOR"/>
    <property type="match status" value="1"/>
</dbReference>
<keyword evidence="2" id="KW-0804">Transcription</keyword>
<dbReference type="Pfam" id="PF04967">
    <property type="entry name" value="HTH_10"/>
    <property type="match status" value="1"/>
</dbReference>
<name>A0A2A5QV33_9EURY</name>
<sequence>MSESSAELLQVTVDVWHPDCWGIVSTDRTGTGIVGHGAAIDGDSGYERCTLYGDTTDQLEQAIAVADELSFIRTIHPFESAADAIRPVMGQSTQDVFIEYDANEGIGSAVLSHGFVLDSSYRIEDGIETWTLLVYTTRSSVERSLDEIRRARDADISLEHLSTAERTMAPTSPPDRRERRLTPRQREALAVARRRGYYEWPRRVSAGDLATDLGVSKSTYLEHLRKAEAELLGRHPFDD</sequence>
<dbReference type="RefSeq" id="WP_097379559.1">
    <property type="nucleotide sequence ID" value="NZ_NXNI01000001.1"/>
</dbReference>
<keyword evidence="1" id="KW-0805">Transcription regulation</keyword>
<feature type="domain" description="HTH bat-type" evidence="4">
    <location>
        <begin position="181"/>
        <end position="232"/>
    </location>
</feature>
<evidence type="ECO:0000313" key="6">
    <source>
        <dbReference type="Proteomes" id="UP000219689"/>
    </source>
</evidence>
<dbReference type="Proteomes" id="UP000219689">
    <property type="component" value="Unassembled WGS sequence"/>
</dbReference>
<dbReference type="PANTHER" id="PTHR34236:SF1">
    <property type="entry name" value="DIMETHYL SULFOXIDE REDUCTASE TRANSCRIPTIONAL ACTIVATOR"/>
    <property type="match status" value="1"/>
</dbReference>
<organism evidence="5 6">
    <name type="scientific">Natrinema ejinorense</name>
    <dbReference type="NCBI Taxonomy" id="373386"/>
    <lineage>
        <taxon>Archaea</taxon>
        <taxon>Methanobacteriati</taxon>
        <taxon>Methanobacteriota</taxon>
        <taxon>Stenosarchaea group</taxon>
        <taxon>Halobacteria</taxon>
        <taxon>Halobacteriales</taxon>
        <taxon>Natrialbaceae</taxon>
        <taxon>Natrinema</taxon>
    </lineage>
</organism>
<dbReference type="EMBL" id="NXNI01000001">
    <property type="protein sequence ID" value="PCR90609.1"/>
    <property type="molecule type" value="Genomic_DNA"/>
</dbReference>
<keyword evidence="6" id="KW-1185">Reference proteome</keyword>
<comment type="caution">
    <text evidence="5">The sequence shown here is derived from an EMBL/GenBank/DDBJ whole genome shotgun (WGS) entry which is preliminary data.</text>
</comment>
<feature type="region of interest" description="Disordered" evidence="3">
    <location>
        <begin position="161"/>
        <end position="182"/>
    </location>
</feature>
<dbReference type="InterPro" id="IPR007050">
    <property type="entry name" value="HTH_bacterioopsin"/>
</dbReference>
<protein>
    <submittedName>
        <fullName evidence="5">Bacterio-opsin activator</fullName>
    </submittedName>
</protein>
<evidence type="ECO:0000256" key="1">
    <source>
        <dbReference type="ARBA" id="ARBA00023015"/>
    </source>
</evidence>
<proteinExistence type="predicted"/>
<evidence type="ECO:0000259" key="4">
    <source>
        <dbReference type="Pfam" id="PF04967"/>
    </source>
</evidence>
<accession>A0A2A5QV33</accession>
<dbReference type="AlphaFoldDB" id="A0A2A5QV33"/>
<evidence type="ECO:0000256" key="2">
    <source>
        <dbReference type="ARBA" id="ARBA00023163"/>
    </source>
</evidence>
<dbReference type="OrthoDB" id="194721at2157"/>
<evidence type="ECO:0000256" key="3">
    <source>
        <dbReference type="SAM" id="MobiDB-lite"/>
    </source>
</evidence>
<reference evidence="5 6" key="1">
    <citation type="submission" date="2017-09" db="EMBL/GenBank/DDBJ databases">
        <title>Genome sequences of Natrinema ejinorence JCM 13890T.</title>
        <authorList>
            <person name="Roh S.W."/>
            <person name="Kim Y.B."/>
            <person name="Kim J.Y."/>
        </authorList>
    </citation>
    <scope>NUCLEOTIDE SEQUENCE [LARGE SCALE GENOMIC DNA]</scope>
    <source>
        <strain evidence="5 6">JCM 13890</strain>
    </source>
</reference>